<feature type="domain" description="Oligopeptide/dipeptide ABC transporter C-terminal" evidence="7">
    <location>
        <begin position="64"/>
        <end position="93"/>
    </location>
</feature>
<dbReference type="GO" id="GO:0016020">
    <property type="term" value="C:membrane"/>
    <property type="evidence" value="ECO:0007669"/>
    <property type="project" value="UniProtKB-SubCell"/>
</dbReference>
<dbReference type="GO" id="GO:0005524">
    <property type="term" value="F:ATP binding"/>
    <property type="evidence" value="ECO:0007669"/>
    <property type="project" value="UniProtKB-KW"/>
</dbReference>
<dbReference type="GO" id="GO:0016787">
    <property type="term" value="F:hydrolase activity"/>
    <property type="evidence" value="ECO:0007669"/>
    <property type="project" value="UniProtKB-KW"/>
</dbReference>
<name>A0A645IR52_9ZZZZ</name>
<evidence type="ECO:0000256" key="3">
    <source>
        <dbReference type="ARBA" id="ARBA00022475"/>
    </source>
</evidence>
<dbReference type="PANTHER" id="PTHR43297:SF2">
    <property type="entry name" value="DIPEPTIDE TRANSPORT ATP-BINDING PROTEIN DPPD"/>
    <property type="match status" value="1"/>
</dbReference>
<dbReference type="PANTHER" id="PTHR43297">
    <property type="entry name" value="OLIGOPEPTIDE TRANSPORT ATP-BINDING PROTEIN APPD"/>
    <property type="match status" value="1"/>
</dbReference>
<keyword evidence="6" id="KW-0472">Membrane</keyword>
<sequence>MNPKLLLADEPTSALDLCVQKQVVEEMLLLRALYGTAIVIVSHNIGVVSAMADTLLVLKEGQAVEYGPARQVLESPQDPYTRALLAAVPRLRRAGK</sequence>
<dbReference type="SUPFAM" id="SSF52540">
    <property type="entry name" value="P-loop containing nucleoside triphosphate hydrolases"/>
    <property type="match status" value="1"/>
</dbReference>
<dbReference type="Gene3D" id="3.40.50.300">
    <property type="entry name" value="P-loop containing nucleotide triphosphate hydrolases"/>
    <property type="match status" value="1"/>
</dbReference>
<evidence type="ECO:0000256" key="6">
    <source>
        <dbReference type="ARBA" id="ARBA00023136"/>
    </source>
</evidence>
<comment type="subcellular location">
    <subcellularLocation>
        <location evidence="1">Membrane</location>
    </subcellularLocation>
</comment>
<evidence type="ECO:0000256" key="1">
    <source>
        <dbReference type="ARBA" id="ARBA00004370"/>
    </source>
</evidence>
<evidence type="ECO:0000313" key="8">
    <source>
        <dbReference type="EMBL" id="MPN52819.1"/>
    </source>
</evidence>
<keyword evidence="4" id="KW-0547">Nucleotide-binding</keyword>
<evidence type="ECO:0000256" key="5">
    <source>
        <dbReference type="ARBA" id="ARBA00022840"/>
    </source>
</evidence>
<evidence type="ECO:0000256" key="2">
    <source>
        <dbReference type="ARBA" id="ARBA00022448"/>
    </source>
</evidence>
<keyword evidence="2" id="KW-0813">Transport</keyword>
<proteinExistence type="predicted"/>
<dbReference type="EMBL" id="VSSQ01119288">
    <property type="protein sequence ID" value="MPN52819.1"/>
    <property type="molecule type" value="Genomic_DNA"/>
</dbReference>
<keyword evidence="8" id="KW-0378">Hydrolase</keyword>
<dbReference type="EC" id="3.6.3.-" evidence="8"/>
<comment type="caution">
    <text evidence="8">The sequence shown here is derived from an EMBL/GenBank/DDBJ whole genome shotgun (WGS) entry which is preliminary data.</text>
</comment>
<accession>A0A645IR52</accession>
<dbReference type="Pfam" id="PF08352">
    <property type="entry name" value="oligo_HPY"/>
    <property type="match status" value="1"/>
</dbReference>
<evidence type="ECO:0000259" key="7">
    <source>
        <dbReference type="Pfam" id="PF08352"/>
    </source>
</evidence>
<keyword evidence="3" id="KW-1003">Cell membrane</keyword>
<evidence type="ECO:0000256" key="4">
    <source>
        <dbReference type="ARBA" id="ARBA00022741"/>
    </source>
</evidence>
<dbReference type="AlphaFoldDB" id="A0A645IR52"/>
<dbReference type="InterPro" id="IPR013563">
    <property type="entry name" value="Oligopep_ABC_C"/>
</dbReference>
<gene>
    <name evidence="8" type="primary">gsiA_11</name>
    <name evidence="8" type="ORF">SDC9_200482</name>
</gene>
<keyword evidence="5 8" id="KW-0067">ATP-binding</keyword>
<protein>
    <submittedName>
        <fullName evidence="8">Glutathione import ATP-binding protein GsiA</fullName>
        <ecNumber evidence="8">3.6.3.-</ecNumber>
    </submittedName>
</protein>
<reference evidence="8" key="1">
    <citation type="submission" date="2019-08" db="EMBL/GenBank/DDBJ databases">
        <authorList>
            <person name="Kucharzyk K."/>
            <person name="Murdoch R.W."/>
            <person name="Higgins S."/>
            <person name="Loffler F."/>
        </authorList>
    </citation>
    <scope>NUCLEOTIDE SEQUENCE</scope>
</reference>
<dbReference type="InterPro" id="IPR050388">
    <property type="entry name" value="ABC_Ni/Peptide_Import"/>
</dbReference>
<organism evidence="8">
    <name type="scientific">bioreactor metagenome</name>
    <dbReference type="NCBI Taxonomy" id="1076179"/>
    <lineage>
        <taxon>unclassified sequences</taxon>
        <taxon>metagenomes</taxon>
        <taxon>ecological metagenomes</taxon>
    </lineage>
</organism>
<dbReference type="GO" id="GO:0015833">
    <property type="term" value="P:peptide transport"/>
    <property type="evidence" value="ECO:0007669"/>
    <property type="project" value="InterPro"/>
</dbReference>
<dbReference type="InterPro" id="IPR027417">
    <property type="entry name" value="P-loop_NTPase"/>
</dbReference>